<evidence type="ECO:0000256" key="5">
    <source>
        <dbReference type="HAMAP-Rule" id="MF_00787"/>
    </source>
</evidence>
<dbReference type="InterPro" id="IPR002748">
    <property type="entry name" value="CbiD"/>
</dbReference>
<dbReference type="EC" id="2.1.1.195" evidence="5"/>
<dbReference type="InterPro" id="IPR036074">
    <property type="entry name" value="CbiD_sf"/>
</dbReference>
<evidence type="ECO:0000256" key="2">
    <source>
        <dbReference type="ARBA" id="ARBA00022603"/>
    </source>
</evidence>
<protein>
    <recommendedName>
        <fullName evidence="5">Cobalt-precorrin-5B C(1)-methyltransferase</fullName>
        <ecNumber evidence="5">2.1.1.195</ecNumber>
    </recommendedName>
    <alternativeName>
        <fullName evidence="5">Cobalt-precorrin-6A synthase</fullName>
    </alternativeName>
</protein>
<evidence type="ECO:0000313" key="7">
    <source>
        <dbReference type="Proteomes" id="UP000180235"/>
    </source>
</evidence>
<dbReference type="Gene3D" id="3.30.2110.10">
    <property type="entry name" value="CbiD-like"/>
    <property type="match status" value="1"/>
</dbReference>
<dbReference type="Proteomes" id="UP000180235">
    <property type="component" value="Chromosome"/>
</dbReference>
<dbReference type="PIRSF" id="PIRSF026782">
    <property type="entry name" value="CbiD"/>
    <property type="match status" value="1"/>
</dbReference>
<dbReference type="GO" id="GO:0043780">
    <property type="term" value="F:cobalt-precorrin-5B C1-methyltransferase activity"/>
    <property type="evidence" value="ECO:0007669"/>
    <property type="project" value="RHEA"/>
</dbReference>
<dbReference type="KEGG" id="glt:GlitD10_0402"/>
<comment type="function">
    <text evidence="5">Catalyzes the methylation of C-1 in cobalt-precorrin-5B to form cobalt-precorrin-6A.</text>
</comment>
<reference evidence="6 7" key="1">
    <citation type="submission" date="2016-10" db="EMBL/GenBank/DDBJ databases">
        <title>Description of Gloeomargarita lithophora gen. nov., sp. nov., a thylakoid-bearing basal-branching cyanobacterium with intracellular carbonates, and proposal for Gloeomargaritales ord. nov.</title>
        <authorList>
            <person name="Moreira D."/>
            <person name="Tavera R."/>
            <person name="Benzerara K."/>
            <person name="Skouri-Panet F."/>
            <person name="Couradeau E."/>
            <person name="Gerard E."/>
            <person name="Loussert C."/>
            <person name="Novelo E."/>
            <person name="Zivanovic Y."/>
            <person name="Lopez-Garcia P."/>
        </authorList>
    </citation>
    <scope>NUCLEOTIDE SEQUENCE [LARGE SCALE GENOMIC DNA]</scope>
    <source>
        <strain evidence="6 7">D10</strain>
    </source>
</reference>
<proteinExistence type="inferred from homology"/>
<dbReference type="UniPathway" id="UPA00148">
    <property type="reaction ID" value="UER00227"/>
</dbReference>
<sequence length="367" mass="40143">MTAESGYTLPVFACASAMAAFHYLQTGAVLETVTLDLLEPPTQAAIPIEQVAPLPGGGVLAITRSAPGDNLDLTRDTPVWAVVAWADDKHNTNELLTITAGEGVGWHQETGQAAIYQYAQRLLHHHLQPARPLRVEMILPQGRKLAERTSNAAFGVVEGLALLGTSGIAHPLSAPEQLESFREELRRKADQGELVFCIGENGLDLARSWGISEDYLVKTGNWLGPLLLEASLLQIQTIILLGYHGKLLKLAGGIFHTHHHLADARLEILTACGLRSGLSLPILQKLLTQPTVDAAMSYLQQVQPLKVRTLYEVILTQIQRRTQQYLHAHGGSLLTVEVILFNRQRQVVAQTPGVKAHLTQWRGDALR</sequence>
<dbReference type="PANTHER" id="PTHR35863:SF1">
    <property type="entry name" value="COBALT-PRECORRIN-5B C(1)-METHYLTRANSFERASE"/>
    <property type="match status" value="1"/>
</dbReference>
<keyword evidence="7" id="KW-1185">Reference proteome</keyword>
<keyword evidence="3 5" id="KW-0808">Transferase</keyword>
<dbReference type="Pfam" id="PF01888">
    <property type="entry name" value="CbiD"/>
    <property type="match status" value="1"/>
</dbReference>
<keyword evidence="4 5" id="KW-0949">S-adenosyl-L-methionine</keyword>
<accession>A0A1J0A9Z0</accession>
<keyword evidence="2 5" id="KW-0489">Methyltransferase</keyword>
<dbReference type="RefSeq" id="WP_071453404.1">
    <property type="nucleotide sequence ID" value="NZ_CP017675.1"/>
</dbReference>
<dbReference type="OrthoDB" id="6439987at2"/>
<organism evidence="6 7">
    <name type="scientific">Gloeomargarita lithophora Alchichica-D10</name>
    <dbReference type="NCBI Taxonomy" id="1188229"/>
    <lineage>
        <taxon>Bacteria</taxon>
        <taxon>Bacillati</taxon>
        <taxon>Cyanobacteriota</taxon>
        <taxon>Cyanophyceae</taxon>
        <taxon>Gloeomargaritales</taxon>
        <taxon>Gloeomargaritaceae</taxon>
        <taxon>Gloeomargarita</taxon>
    </lineage>
</organism>
<dbReference type="SUPFAM" id="SSF111342">
    <property type="entry name" value="CbiD-like"/>
    <property type="match status" value="1"/>
</dbReference>
<gene>
    <name evidence="5 6" type="primary">cbiD</name>
    <name evidence="6" type="ORF">GlitD10_0402</name>
</gene>
<dbReference type="GO" id="GO:0032259">
    <property type="term" value="P:methylation"/>
    <property type="evidence" value="ECO:0007669"/>
    <property type="project" value="UniProtKB-KW"/>
</dbReference>
<dbReference type="HAMAP" id="MF_00787">
    <property type="entry name" value="CbiD"/>
    <property type="match status" value="1"/>
</dbReference>
<dbReference type="EMBL" id="CP017675">
    <property type="protein sequence ID" value="APB32713.1"/>
    <property type="molecule type" value="Genomic_DNA"/>
</dbReference>
<dbReference type="AlphaFoldDB" id="A0A1J0A9Z0"/>
<evidence type="ECO:0000256" key="3">
    <source>
        <dbReference type="ARBA" id="ARBA00022679"/>
    </source>
</evidence>
<evidence type="ECO:0000256" key="1">
    <source>
        <dbReference type="ARBA" id="ARBA00022573"/>
    </source>
</evidence>
<comment type="catalytic activity">
    <reaction evidence="5">
        <text>Co-precorrin-5B + S-adenosyl-L-methionine = Co-precorrin-6A + S-adenosyl-L-homocysteine</text>
        <dbReference type="Rhea" id="RHEA:26285"/>
        <dbReference type="ChEBI" id="CHEBI:57856"/>
        <dbReference type="ChEBI" id="CHEBI:59789"/>
        <dbReference type="ChEBI" id="CHEBI:60063"/>
        <dbReference type="ChEBI" id="CHEBI:60064"/>
        <dbReference type="EC" id="2.1.1.195"/>
    </reaction>
</comment>
<name>A0A1J0A9Z0_9CYAN</name>
<dbReference type="PANTHER" id="PTHR35863">
    <property type="entry name" value="COBALT-PRECORRIN-5B C(1)-METHYLTRANSFERASE"/>
    <property type="match status" value="1"/>
</dbReference>
<dbReference type="STRING" id="1188229.GlitD10_0402"/>
<dbReference type="GO" id="GO:0019251">
    <property type="term" value="P:anaerobic cobalamin biosynthetic process"/>
    <property type="evidence" value="ECO:0007669"/>
    <property type="project" value="UniProtKB-UniRule"/>
</dbReference>
<evidence type="ECO:0000313" key="6">
    <source>
        <dbReference type="EMBL" id="APB32713.1"/>
    </source>
</evidence>
<comment type="similarity">
    <text evidence="5">Belongs to the CbiD family.</text>
</comment>
<dbReference type="NCBIfam" id="TIGR00312">
    <property type="entry name" value="cbiD"/>
    <property type="match status" value="1"/>
</dbReference>
<keyword evidence="1 5" id="KW-0169">Cobalamin biosynthesis</keyword>
<comment type="pathway">
    <text evidence="5">Cofactor biosynthesis; adenosylcobalamin biosynthesis; cob(II)yrinate a,c-diamide from sirohydrochlorin (anaerobic route): step 6/10.</text>
</comment>
<evidence type="ECO:0000256" key="4">
    <source>
        <dbReference type="ARBA" id="ARBA00022691"/>
    </source>
</evidence>